<name>A0A842HPI5_9BURK</name>
<organism evidence="1 2">
    <name type="scientific">Pusillimonas minor</name>
    <dbReference type="NCBI Taxonomy" id="2697024"/>
    <lineage>
        <taxon>Bacteria</taxon>
        <taxon>Pseudomonadati</taxon>
        <taxon>Pseudomonadota</taxon>
        <taxon>Betaproteobacteria</taxon>
        <taxon>Burkholderiales</taxon>
        <taxon>Alcaligenaceae</taxon>
        <taxon>Pusillimonas</taxon>
    </lineage>
</organism>
<reference evidence="1 2" key="1">
    <citation type="submission" date="2020-08" db="EMBL/GenBank/DDBJ databases">
        <title>Paraeoetvoesia sp. YC-7-48 draft genome sequence.</title>
        <authorList>
            <person name="Yao L."/>
        </authorList>
    </citation>
    <scope>NUCLEOTIDE SEQUENCE [LARGE SCALE GENOMIC DNA]</scope>
    <source>
        <strain evidence="2">YC-7-48</strain>
    </source>
</reference>
<dbReference type="AlphaFoldDB" id="A0A842HPI5"/>
<sequence>MQDLADQVEKLRTIFIRSSTAVPMADEADANEVLQRYRNIRDASDRLFDLLIVLENTGQTVNTLRALSSHFFLANVLDMASEPIAEALNNIRACLPGVVQADGTKIPSRPIEPGAPAISKVDAFVRHFDNETEWQEAMLIGRALAVLKQYPFSNAQTKAVADAATRVKRLGYSFSIHSGKYHLVDADLFILAENGHSRRCVTPTTWVFA</sequence>
<evidence type="ECO:0000313" key="1">
    <source>
        <dbReference type="EMBL" id="MBC2768815.1"/>
    </source>
</evidence>
<gene>
    <name evidence="1" type="ORF">GTU67_02670</name>
</gene>
<proteinExistence type="predicted"/>
<dbReference type="EMBL" id="JACJUU010000001">
    <property type="protein sequence ID" value="MBC2768815.1"/>
    <property type="molecule type" value="Genomic_DNA"/>
</dbReference>
<accession>A0A842HPI5</accession>
<dbReference type="RefSeq" id="WP_185778608.1">
    <property type="nucleotide sequence ID" value="NZ_JACJUU010000001.1"/>
</dbReference>
<keyword evidence="2" id="KW-1185">Reference proteome</keyword>
<evidence type="ECO:0000313" key="2">
    <source>
        <dbReference type="Proteomes" id="UP000545386"/>
    </source>
</evidence>
<protein>
    <submittedName>
        <fullName evidence="1">Uncharacterized protein</fullName>
    </submittedName>
</protein>
<comment type="caution">
    <text evidence="1">The sequence shown here is derived from an EMBL/GenBank/DDBJ whole genome shotgun (WGS) entry which is preliminary data.</text>
</comment>
<dbReference type="Proteomes" id="UP000545386">
    <property type="component" value="Unassembled WGS sequence"/>
</dbReference>